<proteinExistence type="inferred from homology"/>
<dbReference type="AlphaFoldDB" id="A0AAN8Z2J9"/>
<dbReference type="InterPro" id="IPR027443">
    <property type="entry name" value="IPNS-like_sf"/>
</dbReference>
<evidence type="ECO:0000313" key="5">
    <source>
        <dbReference type="EMBL" id="KAK6922261.1"/>
    </source>
</evidence>
<keyword evidence="1 3" id="KW-0479">Metal-binding</keyword>
<dbReference type="PANTHER" id="PTHR47990">
    <property type="entry name" value="2-OXOGLUTARATE (2OG) AND FE(II)-DEPENDENT OXYGENASE SUPERFAMILY PROTEIN-RELATED"/>
    <property type="match status" value="1"/>
</dbReference>
<reference evidence="5 6" key="1">
    <citation type="submission" date="2023-12" db="EMBL/GenBank/DDBJ databases">
        <title>A high-quality genome assembly for Dillenia turbinata (Dilleniales).</title>
        <authorList>
            <person name="Chanderbali A."/>
        </authorList>
    </citation>
    <scope>NUCLEOTIDE SEQUENCE [LARGE SCALE GENOMIC DNA]</scope>
    <source>
        <strain evidence="5">LSX21</strain>
        <tissue evidence="5">Leaf</tissue>
    </source>
</reference>
<dbReference type="Gene3D" id="2.60.120.330">
    <property type="entry name" value="B-lactam Antibiotic, Isopenicillin N Synthase, Chain"/>
    <property type="match status" value="1"/>
</dbReference>
<dbReference type="InterPro" id="IPR050231">
    <property type="entry name" value="Iron_ascorbate_oxido_reductase"/>
</dbReference>
<dbReference type="Pfam" id="PF03171">
    <property type="entry name" value="2OG-FeII_Oxy"/>
    <property type="match status" value="1"/>
</dbReference>
<dbReference type="GO" id="GO:0046872">
    <property type="term" value="F:metal ion binding"/>
    <property type="evidence" value="ECO:0007669"/>
    <property type="project" value="UniProtKB-KW"/>
</dbReference>
<comment type="caution">
    <text evidence="5">The sequence shown here is derived from an EMBL/GenBank/DDBJ whole genome shotgun (WGS) entry which is preliminary data.</text>
</comment>
<dbReference type="InterPro" id="IPR044861">
    <property type="entry name" value="IPNS-like_FE2OG_OXY"/>
</dbReference>
<sequence>MEMIGNTSTSPLSFPTHYILPEDKRPHLSQVTPLVSLPVIDLNDVDLEDGQGPSPLVQKVSKACEEYGFFQIINHGVPQELCDSMLNAVANFFELPDEERARFATNDYTKRVRVTKYYLKDEHQQKIPLWSETLVHPWDVIDNKFIFTHMLPENPPQYREVVAQYSKEIGALMTQLLSLISRALGLQKDHLQKNIGEKPTKNAQANYYPPCPEPELTLGLASHTDLCALTILRQTEGIIALQVLKDDNWVSIDPVPNAFVVMSNGRFKSVHHRTVTNKNLRRVSMAMFYAPNPDTVIGPVEDLVDEEHPPIYRSYHYAEFLQEFRGQEGTRRRVTNLFEL</sequence>
<keyword evidence="5" id="KW-0223">Dioxygenase</keyword>
<comment type="similarity">
    <text evidence="3">Belongs to the iron/ascorbate-dependent oxidoreductase family.</text>
</comment>
<dbReference type="Proteomes" id="UP001370490">
    <property type="component" value="Unassembled WGS sequence"/>
</dbReference>
<organism evidence="5 6">
    <name type="scientific">Dillenia turbinata</name>
    <dbReference type="NCBI Taxonomy" id="194707"/>
    <lineage>
        <taxon>Eukaryota</taxon>
        <taxon>Viridiplantae</taxon>
        <taxon>Streptophyta</taxon>
        <taxon>Embryophyta</taxon>
        <taxon>Tracheophyta</taxon>
        <taxon>Spermatophyta</taxon>
        <taxon>Magnoliopsida</taxon>
        <taxon>eudicotyledons</taxon>
        <taxon>Gunneridae</taxon>
        <taxon>Pentapetalae</taxon>
        <taxon>Dilleniales</taxon>
        <taxon>Dilleniaceae</taxon>
        <taxon>Dillenia</taxon>
    </lineage>
</organism>
<protein>
    <submittedName>
        <fullName evidence="5">Isopenicillin N synthase-like, Fe(2+) 2OG dioxygenase domain</fullName>
    </submittedName>
</protein>
<dbReference type="InterPro" id="IPR026992">
    <property type="entry name" value="DIOX_N"/>
</dbReference>
<evidence type="ECO:0000256" key="2">
    <source>
        <dbReference type="ARBA" id="ARBA00023004"/>
    </source>
</evidence>
<evidence type="ECO:0000256" key="3">
    <source>
        <dbReference type="RuleBase" id="RU003682"/>
    </source>
</evidence>
<accession>A0AAN8Z2J9</accession>
<feature type="domain" description="Fe2OG dioxygenase" evidence="4">
    <location>
        <begin position="199"/>
        <end position="291"/>
    </location>
</feature>
<keyword evidence="2 3" id="KW-0408">Iron</keyword>
<keyword evidence="3" id="KW-0560">Oxidoreductase</keyword>
<evidence type="ECO:0000313" key="6">
    <source>
        <dbReference type="Proteomes" id="UP001370490"/>
    </source>
</evidence>
<dbReference type="Pfam" id="PF14226">
    <property type="entry name" value="DIOX_N"/>
    <property type="match status" value="1"/>
</dbReference>
<dbReference type="InterPro" id="IPR005123">
    <property type="entry name" value="Oxoglu/Fe-dep_dioxygenase_dom"/>
</dbReference>
<evidence type="ECO:0000259" key="4">
    <source>
        <dbReference type="PROSITE" id="PS51471"/>
    </source>
</evidence>
<gene>
    <name evidence="5" type="ORF">RJ641_012768</name>
</gene>
<dbReference type="SUPFAM" id="SSF51197">
    <property type="entry name" value="Clavaminate synthase-like"/>
    <property type="match status" value="1"/>
</dbReference>
<dbReference type="EMBL" id="JBAMMX010000019">
    <property type="protein sequence ID" value="KAK6922261.1"/>
    <property type="molecule type" value="Genomic_DNA"/>
</dbReference>
<dbReference type="GO" id="GO:0051213">
    <property type="term" value="F:dioxygenase activity"/>
    <property type="evidence" value="ECO:0007669"/>
    <property type="project" value="UniProtKB-KW"/>
</dbReference>
<dbReference type="PROSITE" id="PS51471">
    <property type="entry name" value="FE2OG_OXY"/>
    <property type="match status" value="1"/>
</dbReference>
<evidence type="ECO:0000256" key="1">
    <source>
        <dbReference type="ARBA" id="ARBA00022723"/>
    </source>
</evidence>
<name>A0AAN8Z2J9_9MAGN</name>
<keyword evidence="6" id="KW-1185">Reference proteome</keyword>